<dbReference type="Pfam" id="PF00102">
    <property type="entry name" value="Y_phosphatase"/>
    <property type="match status" value="1"/>
</dbReference>
<dbReference type="InterPro" id="IPR000242">
    <property type="entry name" value="PTP_cat"/>
</dbReference>
<dbReference type="SMART" id="SM00194">
    <property type="entry name" value="PTPc"/>
    <property type="match status" value="1"/>
</dbReference>
<dbReference type="InterPro" id="IPR029021">
    <property type="entry name" value="Prot-tyrosine_phosphatase-like"/>
</dbReference>
<feature type="domain" description="Tyrosine specific protein phosphatases" evidence="3">
    <location>
        <begin position="247"/>
        <end position="316"/>
    </location>
</feature>
<dbReference type="SUPFAM" id="SSF52799">
    <property type="entry name" value="(Phosphotyrosine protein) phosphatases II"/>
    <property type="match status" value="1"/>
</dbReference>
<accession>A0A183TXX4</accession>
<reference evidence="4 5" key="2">
    <citation type="submission" date="2018-11" db="EMBL/GenBank/DDBJ databases">
        <authorList>
            <consortium name="Pathogen Informatics"/>
        </authorList>
    </citation>
    <scope>NUCLEOTIDE SEQUENCE [LARGE SCALE GENOMIC DNA]</scope>
</reference>
<evidence type="ECO:0000256" key="1">
    <source>
        <dbReference type="SAM" id="MobiDB-lite"/>
    </source>
</evidence>
<reference evidence="6" key="1">
    <citation type="submission" date="2016-06" db="UniProtKB">
        <authorList>
            <consortium name="WormBaseParasite"/>
        </authorList>
    </citation>
    <scope>IDENTIFICATION</scope>
</reference>
<dbReference type="GO" id="GO:0004725">
    <property type="term" value="F:protein tyrosine phosphatase activity"/>
    <property type="evidence" value="ECO:0007669"/>
    <property type="project" value="InterPro"/>
</dbReference>
<dbReference type="PROSITE" id="PS00383">
    <property type="entry name" value="TYR_PHOSPHATASE_1"/>
    <property type="match status" value="1"/>
</dbReference>
<dbReference type="InterPro" id="IPR000387">
    <property type="entry name" value="Tyr_Pase_dom"/>
</dbReference>
<feature type="compositionally biased region" description="Basic residues" evidence="1">
    <location>
        <begin position="10"/>
        <end position="21"/>
    </location>
</feature>
<feature type="region of interest" description="Disordered" evidence="1">
    <location>
        <begin position="1"/>
        <end position="25"/>
    </location>
</feature>
<evidence type="ECO:0000259" key="2">
    <source>
        <dbReference type="PROSITE" id="PS50055"/>
    </source>
</evidence>
<dbReference type="InterPro" id="IPR003595">
    <property type="entry name" value="Tyr_Pase_cat"/>
</dbReference>
<dbReference type="InterPro" id="IPR016130">
    <property type="entry name" value="Tyr_Pase_AS"/>
</dbReference>
<evidence type="ECO:0000259" key="3">
    <source>
        <dbReference type="PROSITE" id="PS50056"/>
    </source>
</evidence>
<dbReference type="EMBL" id="UYWY01000702">
    <property type="protein sequence ID" value="VDM25457.1"/>
    <property type="molecule type" value="Genomic_DNA"/>
</dbReference>
<name>A0A183TXX4_TOXCA</name>
<evidence type="ECO:0000313" key="6">
    <source>
        <dbReference type="WBParaSite" id="TCNE_0000109301-mRNA-1"/>
    </source>
</evidence>
<evidence type="ECO:0000313" key="5">
    <source>
        <dbReference type="Proteomes" id="UP000050794"/>
    </source>
</evidence>
<protein>
    <submittedName>
        <fullName evidence="6">Protein-tyrosine phosphatase</fullName>
    </submittedName>
</protein>
<dbReference type="CDD" id="cd00047">
    <property type="entry name" value="PTPc"/>
    <property type="match status" value="1"/>
</dbReference>
<dbReference type="WBParaSite" id="TCNE_0000109301-mRNA-1">
    <property type="protein sequence ID" value="TCNE_0000109301-mRNA-1"/>
    <property type="gene ID" value="TCNE_0000109301"/>
</dbReference>
<dbReference type="SMART" id="SM00404">
    <property type="entry name" value="PTPc_motif"/>
    <property type="match status" value="1"/>
</dbReference>
<dbReference type="InterPro" id="IPR052782">
    <property type="entry name" value="Oocyte-zygote_transition_reg"/>
</dbReference>
<dbReference type="PANTHER" id="PTHR46163">
    <property type="entry name" value="TYROSINE-PROTEIN PHOSPHATASE-RELATED"/>
    <property type="match status" value="1"/>
</dbReference>
<dbReference type="AlphaFoldDB" id="A0A183TXX4"/>
<dbReference type="PROSITE" id="PS50056">
    <property type="entry name" value="TYR_PHOSPHATASE_2"/>
    <property type="match status" value="1"/>
</dbReference>
<gene>
    <name evidence="4" type="ORF">TCNE_LOCUS1094</name>
</gene>
<feature type="domain" description="Tyrosine-protein phosphatase" evidence="2">
    <location>
        <begin position="74"/>
        <end position="325"/>
    </location>
</feature>
<dbReference type="PRINTS" id="PR00700">
    <property type="entry name" value="PRTYPHPHTASE"/>
</dbReference>
<dbReference type="PROSITE" id="PS50055">
    <property type="entry name" value="TYR_PHOSPHATASE_PTP"/>
    <property type="match status" value="1"/>
</dbReference>
<evidence type="ECO:0000313" key="4">
    <source>
        <dbReference type="EMBL" id="VDM25457.1"/>
    </source>
</evidence>
<sequence length="343" mass="39185">MTKIAARRGGGSRRRRHNRKAKVADEDVTVECEDKRVKQRPKTRRRTGRAISQEVAATLADFVKEVKELGLNGMRKEFEELRSYKPKNVEQTVWKANPTKNRYQDVPCLDATRLVLTLNVPPETDYIHANTIKMEGIDKQYIATQGPLEDTISDFWRMVHQESINTIIMLCKTNEDSKPKCCQYWPEVGGENKTYGSMFVMNKKTEHEDRFETYVLEVLPEGCSNSTLVKLIQMTDWPDRGVPQSGFTVLRLLRMIPLGATTIVHCSAGIGRTGTVIAIDTILARLWKSQKVKVAEVVKEMRNQRAMMVQSEAQYVFIYCTILDYIQVGSIQLLLSIFSCSVR</sequence>
<keyword evidence="5" id="KW-1185">Reference proteome</keyword>
<dbReference type="Proteomes" id="UP000050794">
    <property type="component" value="Unassembled WGS sequence"/>
</dbReference>
<organism evidence="5 6">
    <name type="scientific">Toxocara canis</name>
    <name type="common">Canine roundworm</name>
    <dbReference type="NCBI Taxonomy" id="6265"/>
    <lineage>
        <taxon>Eukaryota</taxon>
        <taxon>Metazoa</taxon>
        <taxon>Ecdysozoa</taxon>
        <taxon>Nematoda</taxon>
        <taxon>Chromadorea</taxon>
        <taxon>Rhabditida</taxon>
        <taxon>Spirurina</taxon>
        <taxon>Ascaridomorpha</taxon>
        <taxon>Ascaridoidea</taxon>
        <taxon>Toxocaridae</taxon>
        <taxon>Toxocara</taxon>
    </lineage>
</organism>
<proteinExistence type="predicted"/>
<dbReference type="Gene3D" id="3.90.190.10">
    <property type="entry name" value="Protein tyrosine phosphatase superfamily"/>
    <property type="match status" value="1"/>
</dbReference>